<accession>A0A814D6U8</accession>
<evidence type="ECO:0000313" key="5">
    <source>
        <dbReference type="EMBL" id="CAF1060272.1"/>
    </source>
</evidence>
<dbReference type="Proteomes" id="UP000663874">
    <property type="component" value="Unassembled WGS sequence"/>
</dbReference>
<dbReference type="EMBL" id="CAJOBD010003845">
    <property type="protein sequence ID" value="CAF3968610.1"/>
    <property type="molecule type" value="Genomic_DNA"/>
</dbReference>
<dbReference type="EMBL" id="CAJNOO010000813">
    <property type="protein sequence ID" value="CAF1039561.1"/>
    <property type="molecule type" value="Genomic_DNA"/>
</dbReference>
<dbReference type="GO" id="GO:0016740">
    <property type="term" value="F:transferase activity"/>
    <property type="evidence" value="ECO:0007669"/>
    <property type="project" value="UniProtKB-KW"/>
</dbReference>
<dbReference type="InterPro" id="IPR016135">
    <property type="entry name" value="UBQ-conjugating_enzyme/RWD"/>
</dbReference>
<evidence type="ECO:0000256" key="2">
    <source>
        <dbReference type="ARBA" id="ARBA00022786"/>
    </source>
</evidence>
<evidence type="ECO:0000313" key="8">
    <source>
        <dbReference type="EMBL" id="CAF3915400.1"/>
    </source>
</evidence>
<evidence type="ECO:0000313" key="7">
    <source>
        <dbReference type="EMBL" id="CAF1280735.1"/>
    </source>
</evidence>
<evidence type="ECO:0000313" key="9">
    <source>
        <dbReference type="EMBL" id="CAF3920567.1"/>
    </source>
</evidence>
<dbReference type="AlphaFoldDB" id="A0A814D6U8"/>
<dbReference type="OrthoDB" id="2196114at2759"/>
<dbReference type="EMBL" id="CAJOAX010004772">
    <property type="protein sequence ID" value="CAF3920567.1"/>
    <property type="molecule type" value="Genomic_DNA"/>
</dbReference>
<name>A0A814D6U8_9BILA</name>
<dbReference type="Proteomes" id="UP000663889">
    <property type="component" value="Unassembled WGS sequence"/>
</dbReference>
<dbReference type="PANTHER" id="PTHR46116">
    <property type="entry name" value="(E3-INDEPENDENT) E2 UBIQUITIN-CONJUGATING ENZYME"/>
    <property type="match status" value="1"/>
</dbReference>
<dbReference type="EMBL" id="CAJNOL010001073">
    <property type="protein sequence ID" value="CAF1280735.1"/>
    <property type="molecule type" value="Genomic_DNA"/>
</dbReference>
<dbReference type="Proteomes" id="UP000663870">
    <property type="component" value="Unassembled WGS sequence"/>
</dbReference>
<dbReference type="PANTHER" id="PTHR46116:SF39">
    <property type="entry name" value="BACULOVIRAL IAP REPEAT-CONTAINING PROTEIN 6"/>
    <property type="match status" value="1"/>
</dbReference>
<dbReference type="EMBL" id="CAJNOT010000350">
    <property type="protein sequence ID" value="CAF0950201.1"/>
    <property type="molecule type" value="Genomic_DNA"/>
</dbReference>
<reference evidence="3" key="1">
    <citation type="submission" date="2021-02" db="EMBL/GenBank/DDBJ databases">
        <authorList>
            <person name="Nowell W R."/>
        </authorList>
    </citation>
    <scope>NUCLEOTIDE SEQUENCE</scope>
</reference>
<evidence type="ECO:0000256" key="1">
    <source>
        <dbReference type="ARBA" id="ARBA00022679"/>
    </source>
</evidence>
<evidence type="ECO:0000313" key="4">
    <source>
        <dbReference type="EMBL" id="CAF1039561.1"/>
    </source>
</evidence>
<dbReference type="EMBL" id="CAJOBE010004082">
    <property type="protein sequence ID" value="CAF3915400.1"/>
    <property type="molecule type" value="Genomic_DNA"/>
</dbReference>
<dbReference type="Proteomes" id="UP000663836">
    <property type="component" value="Unassembled WGS sequence"/>
</dbReference>
<dbReference type="Proteomes" id="UP000663823">
    <property type="component" value="Unassembled WGS sequence"/>
</dbReference>
<dbReference type="Proteomes" id="UP000663864">
    <property type="component" value="Unassembled WGS sequence"/>
</dbReference>
<evidence type="ECO:0000313" key="12">
    <source>
        <dbReference type="Proteomes" id="UP000663870"/>
    </source>
</evidence>
<keyword evidence="12" id="KW-1185">Reference proteome</keyword>
<comment type="caution">
    <text evidence="3">The sequence shown here is derived from an EMBL/GenBank/DDBJ whole genome shotgun (WGS) entry which is preliminary data.</text>
</comment>
<dbReference type="GO" id="GO:0005634">
    <property type="term" value="C:nucleus"/>
    <property type="evidence" value="ECO:0007669"/>
    <property type="project" value="TreeGrafter"/>
</dbReference>
<proteinExistence type="predicted"/>
<dbReference type="GO" id="GO:0004869">
    <property type="term" value="F:cysteine-type endopeptidase inhibitor activity"/>
    <property type="evidence" value="ECO:0007669"/>
    <property type="project" value="TreeGrafter"/>
</dbReference>
<protein>
    <submittedName>
        <fullName evidence="3">Uncharacterized protein</fullName>
    </submittedName>
</protein>
<evidence type="ECO:0000313" key="11">
    <source>
        <dbReference type="Proteomes" id="UP000663864"/>
    </source>
</evidence>
<evidence type="ECO:0000313" key="3">
    <source>
        <dbReference type="EMBL" id="CAF0950201.1"/>
    </source>
</evidence>
<dbReference type="Proteomes" id="UP000663854">
    <property type="component" value="Unassembled WGS sequence"/>
</dbReference>
<keyword evidence="1" id="KW-0808">Transferase</keyword>
<dbReference type="GO" id="GO:0043066">
    <property type="term" value="P:negative regulation of apoptotic process"/>
    <property type="evidence" value="ECO:0007669"/>
    <property type="project" value="TreeGrafter"/>
</dbReference>
<dbReference type="EMBL" id="CAJNOU010000666">
    <property type="protein sequence ID" value="CAF1060272.1"/>
    <property type="molecule type" value="Genomic_DNA"/>
</dbReference>
<organism evidence="3 11">
    <name type="scientific">Rotaria sordida</name>
    <dbReference type="NCBI Taxonomy" id="392033"/>
    <lineage>
        <taxon>Eukaryota</taxon>
        <taxon>Metazoa</taxon>
        <taxon>Spiralia</taxon>
        <taxon>Gnathifera</taxon>
        <taxon>Rotifera</taxon>
        <taxon>Eurotatoria</taxon>
        <taxon>Bdelloidea</taxon>
        <taxon>Philodinida</taxon>
        <taxon>Philodinidae</taxon>
        <taxon>Rotaria</taxon>
    </lineage>
</organism>
<evidence type="ECO:0000313" key="6">
    <source>
        <dbReference type="EMBL" id="CAF1088697.1"/>
    </source>
</evidence>
<dbReference type="EMBL" id="CAJNOH010000615">
    <property type="protein sequence ID" value="CAF1088697.1"/>
    <property type="molecule type" value="Genomic_DNA"/>
</dbReference>
<sequence length="128" mass="14367">MVLVSIQSLIFVSEPYFNQPGYEHTRGTPTGTAQSLEYDDNIRQATIRQLQETSSTEKRISSSISQHVPSLIRHTNDLKKEFYSLTSPDHLIIPSELTIFLLKTSSNNINNTTTTTIVNIPSISNTNK</sequence>
<dbReference type="Proteomes" id="UP000663882">
    <property type="component" value="Unassembled WGS sequence"/>
</dbReference>
<dbReference type="Gene3D" id="3.10.110.10">
    <property type="entry name" value="Ubiquitin Conjugating Enzyme"/>
    <property type="match status" value="1"/>
</dbReference>
<keyword evidence="2" id="KW-0833">Ubl conjugation pathway</keyword>
<gene>
    <name evidence="8" type="ORF">FNK824_LOCUS21323</name>
    <name evidence="10" type="ORF">JBS370_LOCUS24502</name>
    <name evidence="7" type="ORF">JXQ802_LOCUS28480</name>
    <name evidence="9" type="ORF">OTI717_LOCUS24801</name>
    <name evidence="6" type="ORF">PYM288_LOCUS19061</name>
    <name evidence="4" type="ORF">RFH988_LOCUS16145</name>
    <name evidence="5" type="ORF">SEV965_LOCUS13813</name>
    <name evidence="3" type="ORF">ZHD862_LOCUS9962</name>
</gene>
<evidence type="ECO:0000313" key="10">
    <source>
        <dbReference type="EMBL" id="CAF3968610.1"/>
    </source>
</evidence>